<feature type="region of interest" description="Disordered" evidence="1">
    <location>
        <begin position="147"/>
        <end position="177"/>
    </location>
</feature>
<dbReference type="Proteomes" id="UP000295696">
    <property type="component" value="Unassembled WGS sequence"/>
</dbReference>
<comment type="caution">
    <text evidence="3">The sequence shown here is derived from an EMBL/GenBank/DDBJ whole genome shotgun (WGS) entry which is preliminary data.</text>
</comment>
<keyword evidence="4" id="KW-1185">Reference proteome</keyword>
<evidence type="ECO:0000313" key="4">
    <source>
        <dbReference type="Proteomes" id="UP000295696"/>
    </source>
</evidence>
<reference evidence="3 4" key="1">
    <citation type="submission" date="2019-03" db="EMBL/GenBank/DDBJ databases">
        <title>Genomic Encyclopedia of Type Strains, Phase IV (KMG-IV): sequencing the most valuable type-strain genomes for metagenomic binning, comparative biology and taxonomic classification.</title>
        <authorList>
            <person name="Goeker M."/>
        </authorList>
    </citation>
    <scope>NUCLEOTIDE SEQUENCE [LARGE SCALE GENOMIC DNA]</scope>
    <source>
        <strain evidence="3 4">DSM 104836</strain>
    </source>
</reference>
<organism evidence="3 4">
    <name type="scientific">Primorskyibacter sedentarius</name>
    <dbReference type="NCBI Taxonomy" id="745311"/>
    <lineage>
        <taxon>Bacteria</taxon>
        <taxon>Pseudomonadati</taxon>
        <taxon>Pseudomonadota</taxon>
        <taxon>Alphaproteobacteria</taxon>
        <taxon>Rhodobacterales</taxon>
        <taxon>Roseobacteraceae</taxon>
        <taxon>Primorskyibacter</taxon>
    </lineage>
</organism>
<feature type="compositionally biased region" description="Low complexity" evidence="1">
    <location>
        <begin position="158"/>
        <end position="167"/>
    </location>
</feature>
<name>A0A4R3J6H8_9RHOB</name>
<gene>
    <name evidence="3" type="ORF">EDD52_11197</name>
</gene>
<feature type="domain" description="Autotransporter" evidence="2">
    <location>
        <begin position="1292"/>
        <end position="1581"/>
    </location>
</feature>
<proteinExistence type="predicted"/>
<evidence type="ECO:0000313" key="3">
    <source>
        <dbReference type="EMBL" id="TCS61499.1"/>
    </source>
</evidence>
<dbReference type="SUPFAM" id="SSF103515">
    <property type="entry name" value="Autotransporter"/>
    <property type="match status" value="1"/>
</dbReference>
<accession>A0A4R3J6H8</accession>
<sequence>MDVDHFGTITTLKNQSHGILGQSVGGGGGNAAFNLAFMYHLGQADNNRAVGLAVGGGTGAGGSGGIVDVASTGDIFTAGDDSHGVFAQSVGGGGGNAGYDMLVNSADGGSANITIGRRGGTGGTGGNVTASTSGDVRTQGVRSHGLFAQSIGNGGGNSSSTSVSLSTPKEEDDKGTSLSLAVGLEGGEGGLAGDVVATAAGSIGTMGEEAHGVFAQSVGGGGGNAGSASGGAGEGTSISVALGGTGGTGGTGGSVSVTSTAMIGTVSDRAIGIFAQSVGGGGGDAQYVRNILVGPDADGATRASLLIGGTGGTGAAAGDVEVANADTGRIITTGDAAHGILAQSVGGGGGTGGDVSNVSLSRSTAGAGSTSRTLQIGIGGSGGDGGTGGEVVVTNDGFIQTGGAEAHGIIAQSVGGGGGNGGQTIQGSYTLASGDATTPSAAFSLGGSGGSGNAGGTVDVSNDGDILVQGASSYGVLAQSVGGGGGNGGLSIAVAGTKLVEQATGKAFNSIAIGGAGGDAADGGDVTVTHSGTIQADGDDAYGILAQSVGGAGGNAGISVGAPLVSALDYGFSTLLGARSGTNGTGGTVVVNATGDIIMNGANSEAVLSQAINGGGGNVDVFSVFSENLPTGPEAAQGTTILGKLGLGGDDVDGSEAADVSQTHTGNVVTIQANSTGALTQSIGGGGGTALSRVEANDQTDLTLEAVLGAVNTDNASGGNITSQRTGNVMTQGAFSSAGLTQSIGGGGGRLTLLSDIDGGTTKTASVVMGADPSFDNHGGAVSLTLNGDTQTAGDFAHGQVVQSIGAGGGETLISGMSSVDVTTGAQDGSTGDGGTLDVVNDGDMTTAGRRAHGFVLQSIGGGGGLTTTDLDAGSVSVTTSGNNGGDGGALSFANTGNVMTMGDEAVALLAQSLGGGGGVVDQVFRGSAGGTGTGGAITMTQSGNVIAVGNDAIAVLAQSAGGAGTGGAMQLSFANVVLGGAGASGAGIRLDGGAANTLTLSEQSFLASLNDELIQSGIGSEAVSLAGGGFGNFDLGGGTNSFTLEAAGSFTALDRMLAGVGGQVTIDGALDLGGVLTFPATITPSVTAADFTVAGNVNQTTTLTGSLGFGATATYTADVYFVQQDGSGRREGDLINASENAAMGGTLVPVLNTLEQARPYVLVDAGGNTADNGTTIQDTVVLDYEIGLNGSTGDGSTIDLTVTPGFATPTMNRNQAAVGDYIDDVLNGAGSQPMGRLFALIGNAATEAEVVDVIDRMTVEDYAATQVEAFGSALRFADDLRTCSSHGSAKVLTKDGCIWMGLSVSTSHRDASFEYRSFDAKSNALQFGRQFDMQNGVKFGVAIERDDVAMTNGPRFSADGERFQLGASLEQTVDNWVLFGGLSGGKTDYKAHRQIGINGAFGDGTTIASGNAKANQTVQHLNLRFGAEYRHQPMDQIWYIQPGLALDVTRLRSKAFKERGTDLGSELKDTSQVLYTLTPSLELGVDTDYDASTGIKAFLRAEALFSSENDIYIDAGLPGASSADGSFRDYSGIDDRRGRLSVGMTVFEKNDSAFMDVDFSREFGKNSVVQSGGIKFGLRF</sequence>
<dbReference type="InterPro" id="IPR036709">
    <property type="entry name" value="Autotransporte_beta_dom_sf"/>
</dbReference>
<dbReference type="EMBL" id="SLZU01000011">
    <property type="protein sequence ID" value="TCS61499.1"/>
    <property type="molecule type" value="Genomic_DNA"/>
</dbReference>
<evidence type="ECO:0000256" key="1">
    <source>
        <dbReference type="SAM" id="MobiDB-lite"/>
    </source>
</evidence>
<evidence type="ECO:0000259" key="2">
    <source>
        <dbReference type="PROSITE" id="PS51208"/>
    </source>
</evidence>
<dbReference type="PROSITE" id="PS51208">
    <property type="entry name" value="AUTOTRANSPORTER"/>
    <property type="match status" value="1"/>
</dbReference>
<dbReference type="SMART" id="SM00869">
    <property type="entry name" value="Autotransporter"/>
    <property type="match status" value="1"/>
</dbReference>
<protein>
    <recommendedName>
        <fullName evidence="2">Autotransporter domain-containing protein</fullName>
    </recommendedName>
</protein>
<dbReference type="InterPro" id="IPR005546">
    <property type="entry name" value="Autotransporte_beta"/>
</dbReference>